<evidence type="ECO:0000259" key="12">
    <source>
        <dbReference type="Pfam" id="PF00905"/>
    </source>
</evidence>
<dbReference type="InterPro" id="IPR050515">
    <property type="entry name" value="Beta-lactam/transpept"/>
</dbReference>
<dbReference type="PANTHER" id="PTHR30627:SF2">
    <property type="entry name" value="PEPTIDOGLYCAN D,D-TRANSPEPTIDASE MRDA"/>
    <property type="match status" value="1"/>
</dbReference>
<evidence type="ECO:0000256" key="10">
    <source>
        <dbReference type="ARBA" id="ARBA00023316"/>
    </source>
</evidence>
<keyword evidence="7" id="KW-0573">Peptidoglycan synthesis</keyword>
<dbReference type="Proteomes" id="UP000198660">
    <property type="component" value="Unassembled WGS sequence"/>
</dbReference>
<keyword evidence="4" id="KW-1003">Cell membrane</keyword>
<evidence type="ECO:0000256" key="7">
    <source>
        <dbReference type="ARBA" id="ARBA00022984"/>
    </source>
</evidence>
<evidence type="ECO:0000256" key="2">
    <source>
        <dbReference type="ARBA" id="ARBA00004236"/>
    </source>
</evidence>
<dbReference type="GO" id="GO:0009252">
    <property type="term" value="P:peptidoglycan biosynthetic process"/>
    <property type="evidence" value="ECO:0007669"/>
    <property type="project" value="UniProtKB-KW"/>
</dbReference>
<dbReference type="PANTHER" id="PTHR30627">
    <property type="entry name" value="PEPTIDOGLYCAN D,D-TRANSPEPTIDASE"/>
    <property type="match status" value="1"/>
</dbReference>
<keyword evidence="5 11" id="KW-0812">Transmembrane</keyword>
<evidence type="ECO:0000256" key="8">
    <source>
        <dbReference type="ARBA" id="ARBA00022989"/>
    </source>
</evidence>
<feature type="domain" description="Penicillin-binding protein transpeptidase" evidence="12">
    <location>
        <begin position="308"/>
        <end position="651"/>
    </location>
</feature>
<dbReference type="Pfam" id="PF03717">
    <property type="entry name" value="PBP_dimer"/>
    <property type="match status" value="1"/>
</dbReference>
<feature type="transmembrane region" description="Helical" evidence="11">
    <location>
        <begin position="21"/>
        <end position="43"/>
    </location>
</feature>
<dbReference type="GO" id="GO:0005886">
    <property type="term" value="C:plasma membrane"/>
    <property type="evidence" value="ECO:0007669"/>
    <property type="project" value="UniProtKB-SubCell"/>
</dbReference>
<sequence length="663" mass="74723">MKRLPMLNSQRRRDEKEFTFQRLHILWLTVFLLFVALLLRLSWVQLSSGETYHQLAAENNFKQIPIVAPRGNIVDHEGKLLVGSQPLYTAIYLETDQTTEQKRMTAKKLAASLGMSLKEVLKNMDVGLDTKGKQVARKQPPYYPKKIKDRLTEKEVARLSEHPSEFKGVNVILEPLREYRKDSFAVQTLGYVRPFQGAKNSLEKYKKASKKSDSDDYLDWEQVGMDGLEYSYQDQLRGKNGYRIVRVNSAGKVQEVIKKVNPRSGNKLYTTLDEKMQLEAEKKVEQHLSYLRNQAPGRDRSPYARNAYAVAMEVKSGRIRSMISYPDYDPNIWNGSVTSQDYNKLAYTIRNGTISEAPYDARYADDPDKEYRRHPLSVLPLGSTFKPMMALMGLDKGLITAYTPFKDPGAFYYAPSTAPIRNSSNHNYGMLNVKKALAKSANTFFSWVGSRWYHKDGKKSVKEFQQLTHQFGLGSMSEVPLKGESDGTEDYLSIADRYSGLSGMVLASFGQAQRYTAMQLAQYTATVANNGKRMKPQLVEKIDKKGKIEEIKPELLNTSEIDASHFKTVKYGMVAVTQPGGTASHLFRGLPFKVAAKTGTSEQDIPGRGRVENSVFIAFAPADDPQIAVAVIVPEGGYGGRGAGPIAESLITNYYKRFMKEKK</sequence>
<name>A0A1I6RQW8_9BACL</name>
<dbReference type="GO" id="GO:0008658">
    <property type="term" value="F:penicillin binding"/>
    <property type="evidence" value="ECO:0007669"/>
    <property type="project" value="InterPro"/>
</dbReference>
<keyword evidence="6" id="KW-0133">Cell shape</keyword>
<comment type="subcellular location">
    <subcellularLocation>
        <location evidence="2">Cell membrane</location>
    </subcellularLocation>
    <subcellularLocation>
        <location evidence="1">Membrane</location>
        <topology evidence="1">Single-pass membrane protein</topology>
    </subcellularLocation>
</comment>
<dbReference type="SUPFAM" id="SSF56601">
    <property type="entry name" value="beta-lactamase/transpeptidase-like"/>
    <property type="match status" value="1"/>
</dbReference>
<organism evidence="14 15">
    <name type="scientific">Marininema halotolerans</name>
    <dbReference type="NCBI Taxonomy" id="1155944"/>
    <lineage>
        <taxon>Bacteria</taxon>
        <taxon>Bacillati</taxon>
        <taxon>Bacillota</taxon>
        <taxon>Bacilli</taxon>
        <taxon>Bacillales</taxon>
        <taxon>Thermoactinomycetaceae</taxon>
        <taxon>Marininema</taxon>
    </lineage>
</organism>
<dbReference type="InterPro" id="IPR012338">
    <property type="entry name" value="Beta-lactam/transpept-like"/>
</dbReference>
<dbReference type="SUPFAM" id="SSF56519">
    <property type="entry name" value="Penicillin binding protein dimerisation domain"/>
    <property type="match status" value="1"/>
</dbReference>
<protein>
    <submittedName>
        <fullName evidence="14">Penicillin-binding protein 2</fullName>
    </submittedName>
</protein>
<dbReference type="EMBL" id="FPAA01000005">
    <property type="protein sequence ID" value="SFS67010.1"/>
    <property type="molecule type" value="Genomic_DNA"/>
</dbReference>
<dbReference type="GO" id="GO:0008360">
    <property type="term" value="P:regulation of cell shape"/>
    <property type="evidence" value="ECO:0007669"/>
    <property type="project" value="UniProtKB-KW"/>
</dbReference>
<dbReference type="GO" id="GO:0071555">
    <property type="term" value="P:cell wall organization"/>
    <property type="evidence" value="ECO:0007669"/>
    <property type="project" value="UniProtKB-KW"/>
</dbReference>
<evidence type="ECO:0000256" key="3">
    <source>
        <dbReference type="ARBA" id="ARBA00007171"/>
    </source>
</evidence>
<proteinExistence type="inferred from homology"/>
<keyword evidence="10" id="KW-0961">Cell wall biogenesis/degradation</keyword>
<keyword evidence="9 11" id="KW-0472">Membrane</keyword>
<dbReference type="AlphaFoldDB" id="A0A1I6RQW8"/>
<comment type="similarity">
    <text evidence="3">Belongs to the transpeptidase family.</text>
</comment>
<dbReference type="InterPro" id="IPR001460">
    <property type="entry name" value="PCN-bd_Tpept"/>
</dbReference>
<evidence type="ECO:0000256" key="11">
    <source>
        <dbReference type="SAM" id="Phobius"/>
    </source>
</evidence>
<reference evidence="15" key="1">
    <citation type="submission" date="2016-10" db="EMBL/GenBank/DDBJ databases">
        <authorList>
            <person name="Varghese N."/>
            <person name="Submissions S."/>
        </authorList>
    </citation>
    <scope>NUCLEOTIDE SEQUENCE [LARGE SCALE GENOMIC DNA]</scope>
    <source>
        <strain evidence="15">DSM 45789</strain>
    </source>
</reference>
<evidence type="ECO:0000256" key="4">
    <source>
        <dbReference type="ARBA" id="ARBA00022475"/>
    </source>
</evidence>
<dbReference type="Gene3D" id="3.40.710.10">
    <property type="entry name" value="DD-peptidase/beta-lactamase superfamily"/>
    <property type="match status" value="1"/>
</dbReference>
<evidence type="ECO:0000313" key="14">
    <source>
        <dbReference type="EMBL" id="SFS67010.1"/>
    </source>
</evidence>
<dbReference type="GO" id="GO:0071972">
    <property type="term" value="F:peptidoglycan L,D-transpeptidase activity"/>
    <property type="evidence" value="ECO:0007669"/>
    <property type="project" value="TreeGrafter"/>
</dbReference>
<gene>
    <name evidence="14" type="ORF">SAMN05444972_105298</name>
</gene>
<accession>A0A1I6RQW8</accession>
<dbReference type="InterPro" id="IPR005311">
    <property type="entry name" value="PBP_dimer"/>
</dbReference>
<evidence type="ECO:0000256" key="5">
    <source>
        <dbReference type="ARBA" id="ARBA00022692"/>
    </source>
</evidence>
<dbReference type="Gene3D" id="3.90.1310.10">
    <property type="entry name" value="Penicillin-binding protein 2a (Domain 2)"/>
    <property type="match status" value="1"/>
</dbReference>
<evidence type="ECO:0000256" key="9">
    <source>
        <dbReference type="ARBA" id="ARBA00023136"/>
    </source>
</evidence>
<keyword evidence="15" id="KW-1185">Reference proteome</keyword>
<dbReference type="Pfam" id="PF00905">
    <property type="entry name" value="Transpeptidase"/>
    <property type="match status" value="1"/>
</dbReference>
<dbReference type="InterPro" id="IPR036138">
    <property type="entry name" value="PBP_dimer_sf"/>
</dbReference>
<feature type="domain" description="Penicillin-binding protein dimerisation" evidence="13">
    <location>
        <begin position="66"/>
        <end position="256"/>
    </location>
</feature>
<evidence type="ECO:0000259" key="13">
    <source>
        <dbReference type="Pfam" id="PF03717"/>
    </source>
</evidence>
<evidence type="ECO:0000313" key="15">
    <source>
        <dbReference type="Proteomes" id="UP000198660"/>
    </source>
</evidence>
<keyword evidence="8 11" id="KW-1133">Transmembrane helix</keyword>
<evidence type="ECO:0000256" key="6">
    <source>
        <dbReference type="ARBA" id="ARBA00022960"/>
    </source>
</evidence>
<evidence type="ECO:0000256" key="1">
    <source>
        <dbReference type="ARBA" id="ARBA00004167"/>
    </source>
</evidence>